<dbReference type="SUPFAM" id="SSF63882">
    <property type="entry name" value="MoeA N-terminal region -like"/>
    <property type="match status" value="1"/>
</dbReference>
<comment type="pathway">
    <text evidence="3 11">Cofactor biosynthesis; molybdopterin biosynthesis.</text>
</comment>
<dbReference type="PANTHER" id="PTHR10192:SF5">
    <property type="entry name" value="GEPHYRIN"/>
    <property type="match status" value="1"/>
</dbReference>
<evidence type="ECO:0000256" key="1">
    <source>
        <dbReference type="ARBA" id="ARBA00001946"/>
    </source>
</evidence>
<dbReference type="InterPro" id="IPR038987">
    <property type="entry name" value="MoeA-like"/>
</dbReference>
<comment type="cofactor">
    <cofactor evidence="1 11">
        <name>Mg(2+)</name>
        <dbReference type="ChEBI" id="CHEBI:18420"/>
    </cofactor>
</comment>
<evidence type="ECO:0000313" key="14">
    <source>
        <dbReference type="Proteomes" id="UP000031599"/>
    </source>
</evidence>
<protein>
    <recommendedName>
        <fullName evidence="11">Molybdopterin molybdenumtransferase</fullName>
        <ecNumber evidence="11">2.10.1.1</ecNumber>
    </recommendedName>
</protein>
<evidence type="ECO:0000256" key="7">
    <source>
        <dbReference type="ARBA" id="ARBA00022723"/>
    </source>
</evidence>
<dbReference type="GO" id="GO:0046872">
    <property type="term" value="F:metal ion binding"/>
    <property type="evidence" value="ECO:0007669"/>
    <property type="project" value="UniProtKB-UniRule"/>
</dbReference>
<evidence type="ECO:0000256" key="5">
    <source>
        <dbReference type="ARBA" id="ARBA00022505"/>
    </source>
</evidence>
<dbReference type="EMBL" id="JMCC02000031">
    <property type="protein sequence ID" value="KIG16922.1"/>
    <property type="molecule type" value="Genomic_DNA"/>
</dbReference>
<keyword evidence="5 11" id="KW-0500">Molybdenum</keyword>
<dbReference type="Pfam" id="PF00994">
    <property type="entry name" value="MoCF_biosynth"/>
    <property type="match status" value="1"/>
</dbReference>
<keyword evidence="6 11" id="KW-0808">Transferase</keyword>
<organism evidence="13 14">
    <name type="scientific">Enhygromyxa salina</name>
    <dbReference type="NCBI Taxonomy" id="215803"/>
    <lineage>
        <taxon>Bacteria</taxon>
        <taxon>Pseudomonadati</taxon>
        <taxon>Myxococcota</taxon>
        <taxon>Polyangia</taxon>
        <taxon>Nannocystales</taxon>
        <taxon>Nannocystaceae</taxon>
        <taxon>Enhygromyxa</taxon>
    </lineage>
</organism>
<dbReference type="InterPro" id="IPR036688">
    <property type="entry name" value="MoeA_C_domain_IV_sf"/>
</dbReference>
<dbReference type="InterPro" id="IPR005111">
    <property type="entry name" value="MoeA_C_domain_IV"/>
</dbReference>
<comment type="catalytic activity">
    <reaction evidence="10">
        <text>adenylyl-molybdopterin + molybdate = Mo-molybdopterin + AMP + H(+)</text>
        <dbReference type="Rhea" id="RHEA:35047"/>
        <dbReference type="ChEBI" id="CHEBI:15378"/>
        <dbReference type="ChEBI" id="CHEBI:36264"/>
        <dbReference type="ChEBI" id="CHEBI:62727"/>
        <dbReference type="ChEBI" id="CHEBI:71302"/>
        <dbReference type="ChEBI" id="CHEBI:456215"/>
        <dbReference type="EC" id="2.10.1.1"/>
    </reaction>
</comment>
<name>A0A0C2DAL3_9BACT</name>
<feature type="domain" description="MoaB/Mog" evidence="12">
    <location>
        <begin position="202"/>
        <end position="349"/>
    </location>
</feature>
<dbReference type="InterPro" id="IPR036135">
    <property type="entry name" value="MoeA_linker/N_sf"/>
</dbReference>
<dbReference type="GO" id="GO:0061599">
    <property type="term" value="F:molybdopterin molybdotransferase activity"/>
    <property type="evidence" value="ECO:0007669"/>
    <property type="project" value="UniProtKB-UniRule"/>
</dbReference>
<evidence type="ECO:0000256" key="8">
    <source>
        <dbReference type="ARBA" id="ARBA00022842"/>
    </source>
</evidence>
<dbReference type="Gene3D" id="2.170.190.11">
    <property type="entry name" value="Molybdopterin biosynthesis moea protein, domain 3"/>
    <property type="match status" value="1"/>
</dbReference>
<reference evidence="13 14" key="1">
    <citation type="submission" date="2014-12" db="EMBL/GenBank/DDBJ databases">
        <title>Genome assembly of Enhygromyxa salina DSM 15201.</title>
        <authorList>
            <person name="Sharma G."/>
            <person name="Subramanian S."/>
        </authorList>
    </citation>
    <scope>NUCLEOTIDE SEQUENCE [LARGE SCALE GENOMIC DNA]</scope>
    <source>
        <strain evidence="13 14">DSM 15201</strain>
    </source>
</reference>
<dbReference type="Gene3D" id="2.40.340.10">
    <property type="entry name" value="MoeA, C-terminal, domain IV"/>
    <property type="match status" value="1"/>
</dbReference>
<dbReference type="Proteomes" id="UP000031599">
    <property type="component" value="Unassembled WGS sequence"/>
</dbReference>
<keyword evidence="8 11" id="KW-0460">Magnesium</keyword>
<gene>
    <name evidence="13" type="ORF">DB30_04084</name>
</gene>
<dbReference type="GO" id="GO:0006777">
    <property type="term" value="P:Mo-molybdopterin cofactor biosynthetic process"/>
    <property type="evidence" value="ECO:0007669"/>
    <property type="project" value="UniProtKB-UniRule"/>
</dbReference>
<evidence type="ECO:0000256" key="3">
    <source>
        <dbReference type="ARBA" id="ARBA00005046"/>
    </source>
</evidence>
<dbReference type="InterPro" id="IPR036425">
    <property type="entry name" value="MoaB/Mog-like_dom_sf"/>
</dbReference>
<evidence type="ECO:0000256" key="10">
    <source>
        <dbReference type="ARBA" id="ARBA00047317"/>
    </source>
</evidence>
<dbReference type="Pfam" id="PF03453">
    <property type="entry name" value="MoeA_N"/>
    <property type="match status" value="1"/>
</dbReference>
<dbReference type="FunFam" id="3.40.980.10:FF:000004">
    <property type="entry name" value="Molybdopterin molybdenumtransferase"/>
    <property type="match status" value="1"/>
</dbReference>
<sequence length="434" mass="45604">MDQATALLLADLEGDGGPGPLAREQVEVEAAIGRVLAEPCHARWPLPSAPLSIMDGYAVRSQDLLTARDQHGAETLVLLLGSESAAGHPARDNLEPGTCVRISTGAVVPDKADAVVAQEDTRRLEVTLESDGVGASNRVAIEVSSTALREILPGRHIRPTGSDVADGELLLDAGAEIAGGDASLLAGTGNFTVSVYRRPRVAILSSGDELVPIGQTPGRGQIVGTNAMLLAAQIREAGGEPVQMGSVADTPVAVRAAIEHARDHADLLIASGGISVGDHDLMLPVLELLGFAQRFRRLALRPGRPTTYGQLPPGGGRWPGTGMLVLALPGNPASTLVAFELFGRPLIRALGGLPRHRWLRPRRLVELGGPAEGDRRREHFVRAKLDAQGRALPLAKQLSGALRSIAGFDALVRVPAGRVRVEAGEQLEALILRE</sequence>
<dbReference type="Gene3D" id="3.40.980.10">
    <property type="entry name" value="MoaB/Mog-like domain"/>
    <property type="match status" value="1"/>
</dbReference>
<dbReference type="InterPro" id="IPR001453">
    <property type="entry name" value="MoaB/Mog_dom"/>
</dbReference>
<dbReference type="SUPFAM" id="SSF63867">
    <property type="entry name" value="MoeA C-terminal domain-like"/>
    <property type="match status" value="1"/>
</dbReference>
<keyword evidence="7 11" id="KW-0479">Metal-binding</keyword>
<comment type="similarity">
    <text evidence="4 11">Belongs to the MoeA family.</text>
</comment>
<dbReference type="CDD" id="cd00887">
    <property type="entry name" value="MoeA"/>
    <property type="match status" value="1"/>
</dbReference>
<evidence type="ECO:0000256" key="4">
    <source>
        <dbReference type="ARBA" id="ARBA00010763"/>
    </source>
</evidence>
<dbReference type="InterPro" id="IPR005110">
    <property type="entry name" value="MoeA_linker/N"/>
</dbReference>
<dbReference type="SUPFAM" id="SSF53218">
    <property type="entry name" value="Molybdenum cofactor biosynthesis proteins"/>
    <property type="match status" value="1"/>
</dbReference>
<evidence type="ECO:0000256" key="6">
    <source>
        <dbReference type="ARBA" id="ARBA00022679"/>
    </source>
</evidence>
<dbReference type="Pfam" id="PF03454">
    <property type="entry name" value="MoeA_C"/>
    <property type="match status" value="1"/>
</dbReference>
<dbReference type="PANTHER" id="PTHR10192">
    <property type="entry name" value="MOLYBDOPTERIN BIOSYNTHESIS PROTEIN"/>
    <property type="match status" value="1"/>
</dbReference>
<dbReference type="AlphaFoldDB" id="A0A0C2DAL3"/>
<proteinExistence type="inferred from homology"/>
<accession>A0A0C2DAL3</accession>
<dbReference type="SMART" id="SM00852">
    <property type="entry name" value="MoCF_biosynth"/>
    <property type="match status" value="1"/>
</dbReference>
<evidence type="ECO:0000256" key="2">
    <source>
        <dbReference type="ARBA" id="ARBA00002901"/>
    </source>
</evidence>
<keyword evidence="9 11" id="KW-0501">Molybdenum cofactor biosynthesis</keyword>
<dbReference type="GO" id="GO:0005829">
    <property type="term" value="C:cytosol"/>
    <property type="evidence" value="ECO:0007669"/>
    <property type="project" value="TreeGrafter"/>
</dbReference>
<evidence type="ECO:0000256" key="9">
    <source>
        <dbReference type="ARBA" id="ARBA00023150"/>
    </source>
</evidence>
<dbReference type="UniPathway" id="UPA00344"/>
<evidence type="ECO:0000256" key="11">
    <source>
        <dbReference type="RuleBase" id="RU365090"/>
    </source>
</evidence>
<comment type="caution">
    <text evidence="13">The sequence shown here is derived from an EMBL/GenBank/DDBJ whole genome shotgun (WGS) entry which is preliminary data.</text>
</comment>
<dbReference type="NCBIfam" id="NF045515">
    <property type="entry name" value="Glp_gephyrin"/>
    <property type="match status" value="1"/>
</dbReference>
<comment type="function">
    <text evidence="2 11">Catalyzes the insertion of molybdate into adenylated molybdopterin with the concomitant release of AMP.</text>
</comment>
<evidence type="ECO:0000313" key="13">
    <source>
        <dbReference type="EMBL" id="KIG16922.1"/>
    </source>
</evidence>
<dbReference type="RefSeq" id="WP_052548925.1">
    <property type="nucleotide sequence ID" value="NZ_JMCC02000031.1"/>
</dbReference>
<dbReference type="EC" id="2.10.1.1" evidence="11"/>
<evidence type="ECO:0000259" key="12">
    <source>
        <dbReference type="SMART" id="SM00852"/>
    </source>
</evidence>
<dbReference type="Gene3D" id="3.90.105.10">
    <property type="entry name" value="Molybdopterin biosynthesis moea protein, domain 2"/>
    <property type="match status" value="1"/>
</dbReference>